<dbReference type="SUPFAM" id="SSF46785">
    <property type="entry name" value="Winged helix' DNA-binding domain"/>
    <property type="match status" value="1"/>
</dbReference>
<dbReference type="InterPro" id="IPR000847">
    <property type="entry name" value="LysR_HTH_N"/>
</dbReference>
<dbReference type="InterPro" id="IPR036390">
    <property type="entry name" value="WH_DNA-bd_sf"/>
</dbReference>
<evidence type="ECO:0000256" key="1">
    <source>
        <dbReference type="ARBA" id="ARBA00009437"/>
    </source>
</evidence>
<dbReference type="GeneID" id="29521595"/>
<geneLocation type="plasmid" evidence="6 7">
    <name>unnamedA</name>
</geneLocation>
<proteinExistence type="inferred from homology"/>
<dbReference type="Gene3D" id="1.10.10.10">
    <property type="entry name" value="Winged helix-like DNA-binding domain superfamily/Winged helix DNA-binding domain"/>
    <property type="match status" value="1"/>
</dbReference>
<dbReference type="RefSeq" id="WP_051659705.1">
    <property type="nucleotide sequence ID" value="NZ_CP015881.1"/>
</dbReference>
<keyword evidence="4" id="KW-0804">Transcription</keyword>
<organism evidence="6 7">
    <name type="scientific">Ensifer adhaerens</name>
    <name type="common">Sinorhizobium morelense</name>
    <dbReference type="NCBI Taxonomy" id="106592"/>
    <lineage>
        <taxon>Bacteria</taxon>
        <taxon>Pseudomonadati</taxon>
        <taxon>Pseudomonadota</taxon>
        <taxon>Alphaproteobacteria</taxon>
        <taxon>Hyphomicrobiales</taxon>
        <taxon>Rhizobiaceae</taxon>
        <taxon>Sinorhizobium/Ensifer group</taxon>
        <taxon>Ensifer</taxon>
    </lineage>
</organism>
<keyword evidence="6" id="KW-0614">Plasmid</keyword>
<dbReference type="Pfam" id="PF00126">
    <property type="entry name" value="HTH_1"/>
    <property type="match status" value="1"/>
</dbReference>
<reference evidence="6 7" key="1">
    <citation type="submission" date="2023-03" db="EMBL/GenBank/DDBJ databases">
        <title>Comparative genome and transcriptome analysis combination mining strategies for increasing vitamin B12 production of Ensifer adhaerens strain.</title>
        <authorList>
            <person name="Yongheng L."/>
        </authorList>
    </citation>
    <scope>NUCLEOTIDE SEQUENCE [LARGE SCALE GENOMIC DNA]</scope>
    <source>
        <strain evidence="6 7">Casida A-T305</strain>
        <plasmid evidence="6 7">unnamedA</plasmid>
    </source>
</reference>
<comment type="similarity">
    <text evidence="1">Belongs to the LysR transcriptional regulatory family.</text>
</comment>
<evidence type="ECO:0000256" key="3">
    <source>
        <dbReference type="ARBA" id="ARBA00023125"/>
    </source>
</evidence>
<evidence type="ECO:0000313" key="6">
    <source>
        <dbReference type="EMBL" id="WFP93320.1"/>
    </source>
</evidence>
<gene>
    <name evidence="6" type="ORF">P4B07_26720</name>
</gene>
<dbReference type="InterPro" id="IPR058163">
    <property type="entry name" value="LysR-type_TF_proteobact-type"/>
</dbReference>
<dbReference type="Gene3D" id="3.40.190.10">
    <property type="entry name" value="Periplasmic binding protein-like II"/>
    <property type="match status" value="2"/>
</dbReference>
<dbReference type="InterPro" id="IPR005119">
    <property type="entry name" value="LysR_subst-bd"/>
</dbReference>
<keyword evidence="2" id="KW-0805">Transcription regulation</keyword>
<sequence>MSAVRAFEAAARHLSFTRAAEELSMTQAAVSYQIRLLEDRIGAPLFVRLPREMRLTGAGRQLAPKVTEAIDLLGAAFSEIADKTEHHLHISVLPTVVSSWLGQRLASFQTAHPNISIRVHMSTELVDFKRDAVDLAVRSGAGDWPGNDVFPLFPLDYVPVCTPSFLEKHQLKEPADVLRVRRFGNASWWRRWMIETGVEPPASNGTELIFDVQAMDVATILADHGIAIAVSTFLMDELKSGRLIRPFEHVVRDGRAYWLVYPQSTRRQKKIQAFRDWVVAEADASNAMLATVMEVSRSLHPGGSASALTKPE</sequence>
<dbReference type="SUPFAM" id="SSF53850">
    <property type="entry name" value="Periplasmic binding protein-like II"/>
    <property type="match status" value="1"/>
</dbReference>
<dbReference type="InterPro" id="IPR036388">
    <property type="entry name" value="WH-like_DNA-bd_sf"/>
</dbReference>
<dbReference type="Pfam" id="PF03466">
    <property type="entry name" value="LysR_substrate"/>
    <property type="match status" value="1"/>
</dbReference>
<accession>A0ABY8HMJ2</accession>
<evidence type="ECO:0000256" key="2">
    <source>
        <dbReference type="ARBA" id="ARBA00023015"/>
    </source>
</evidence>
<evidence type="ECO:0000259" key="5">
    <source>
        <dbReference type="PROSITE" id="PS50931"/>
    </source>
</evidence>
<feature type="domain" description="HTH lysR-type" evidence="5">
    <location>
        <begin position="1"/>
        <end position="56"/>
    </location>
</feature>
<protein>
    <submittedName>
        <fullName evidence="6">LysR substrate-binding domain-containing protein</fullName>
    </submittedName>
</protein>
<dbReference type="PROSITE" id="PS50931">
    <property type="entry name" value="HTH_LYSR"/>
    <property type="match status" value="1"/>
</dbReference>
<dbReference type="PANTHER" id="PTHR30537">
    <property type="entry name" value="HTH-TYPE TRANSCRIPTIONAL REGULATOR"/>
    <property type="match status" value="1"/>
</dbReference>
<evidence type="ECO:0000256" key="4">
    <source>
        <dbReference type="ARBA" id="ARBA00023163"/>
    </source>
</evidence>
<dbReference type="Proteomes" id="UP001214094">
    <property type="component" value="Plasmid unnamedA"/>
</dbReference>
<evidence type="ECO:0000313" key="7">
    <source>
        <dbReference type="Proteomes" id="UP001214094"/>
    </source>
</evidence>
<name>A0ABY8HMJ2_ENSAD</name>
<dbReference type="PRINTS" id="PR00039">
    <property type="entry name" value="HTHLYSR"/>
</dbReference>
<keyword evidence="7" id="KW-1185">Reference proteome</keyword>
<keyword evidence="3" id="KW-0238">DNA-binding</keyword>
<dbReference type="PANTHER" id="PTHR30537:SF26">
    <property type="entry name" value="GLYCINE CLEAVAGE SYSTEM TRANSCRIPTIONAL ACTIVATOR"/>
    <property type="match status" value="1"/>
</dbReference>
<dbReference type="EMBL" id="CP121309">
    <property type="protein sequence ID" value="WFP93320.1"/>
    <property type="molecule type" value="Genomic_DNA"/>
</dbReference>
<dbReference type="CDD" id="cd08432">
    <property type="entry name" value="PBP2_GcdR_TrpI_HvrB_AmpR_like"/>
    <property type="match status" value="1"/>
</dbReference>